<feature type="domain" description="DUF218" evidence="1">
    <location>
        <begin position="40"/>
        <end position="169"/>
    </location>
</feature>
<dbReference type="PANTHER" id="PTHR30336">
    <property type="entry name" value="INNER MEMBRANE PROTEIN, PROBABLE PERMEASE"/>
    <property type="match status" value="1"/>
</dbReference>
<evidence type="ECO:0000259" key="1">
    <source>
        <dbReference type="Pfam" id="PF02698"/>
    </source>
</evidence>
<protein>
    <recommendedName>
        <fullName evidence="1">DUF218 domain-containing protein</fullName>
    </recommendedName>
</protein>
<organism evidence="2 3">
    <name type="scientific">candidate division WOR-1 bacterium RIFOXYC2_FULL_46_14</name>
    <dbReference type="NCBI Taxonomy" id="1802587"/>
    <lineage>
        <taxon>Bacteria</taxon>
        <taxon>Bacillati</taxon>
        <taxon>Saganbacteria</taxon>
    </lineage>
</organism>
<comment type="caution">
    <text evidence="2">The sequence shown here is derived from an EMBL/GenBank/DDBJ whole genome shotgun (WGS) entry which is preliminary data.</text>
</comment>
<evidence type="ECO:0000313" key="3">
    <source>
        <dbReference type="Proteomes" id="UP000179242"/>
    </source>
</evidence>
<sequence>MRRILTILAVFLLVVYLSYPFILESAARFLIVADPLKKADAIVVVSGDSNGERIRQGAELYRQGLGKYFMVSGGYVYWKVTLADLMRKHANALGVPLSAIIIEDRSQSTYENATLSLPILQKLGVKSVLIVTSPTHTRRVKGVFKKVFNKSGIQVAIYPAKNSKFNLHRWWTRNEDSEEVVLEYVKLVSYAFKGW</sequence>
<dbReference type="Proteomes" id="UP000179242">
    <property type="component" value="Unassembled WGS sequence"/>
</dbReference>
<dbReference type="InterPro" id="IPR014729">
    <property type="entry name" value="Rossmann-like_a/b/a_fold"/>
</dbReference>
<dbReference type="AlphaFoldDB" id="A0A1F4U3W2"/>
<dbReference type="GO" id="GO:0005886">
    <property type="term" value="C:plasma membrane"/>
    <property type="evidence" value="ECO:0007669"/>
    <property type="project" value="TreeGrafter"/>
</dbReference>
<dbReference type="GO" id="GO:0043164">
    <property type="term" value="P:Gram-negative-bacterium-type cell wall biogenesis"/>
    <property type="evidence" value="ECO:0007669"/>
    <property type="project" value="TreeGrafter"/>
</dbReference>
<name>A0A1F4U3W2_UNCSA</name>
<gene>
    <name evidence="2" type="ORF">A2438_08335</name>
</gene>
<dbReference type="CDD" id="cd06259">
    <property type="entry name" value="YdcF-like"/>
    <property type="match status" value="1"/>
</dbReference>
<evidence type="ECO:0000313" key="2">
    <source>
        <dbReference type="EMBL" id="OGC39547.1"/>
    </source>
</evidence>
<dbReference type="InterPro" id="IPR051599">
    <property type="entry name" value="Cell_Envelope_Assoc"/>
</dbReference>
<dbReference type="InterPro" id="IPR003848">
    <property type="entry name" value="DUF218"/>
</dbReference>
<dbReference type="PANTHER" id="PTHR30336:SF4">
    <property type="entry name" value="ENVELOPE BIOGENESIS FACTOR ELYC"/>
    <property type="match status" value="1"/>
</dbReference>
<dbReference type="Gene3D" id="3.40.50.620">
    <property type="entry name" value="HUPs"/>
    <property type="match status" value="1"/>
</dbReference>
<dbReference type="Pfam" id="PF02698">
    <property type="entry name" value="DUF218"/>
    <property type="match status" value="1"/>
</dbReference>
<reference evidence="2 3" key="1">
    <citation type="journal article" date="2016" name="Nat. Commun.">
        <title>Thousands of microbial genomes shed light on interconnected biogeochemical processes in an aquifer system.</title>
        <authorList>
            <person name="Anantharaman K."/>
            <person name="Brown C.T."/>
            <person name="Hug L.A."/>
            <person name="Sharon I."/>
            <person name="Castelle C.J."/>
            <person name="Probst A.J."/>
            <person name="Thomas B.C."/>
            <person name="Singh A."/>
            <person name="Wilkins M.J."/>
            <person name="Karaoz U."/>
            <person name="Brodie E.L."/>
            <person name="Williams K.H."/>
            <person name="Hubbard S.S."/>
            <person name="Banfield J.F."/>
        </authorList>
    </citation>
    <scope>NUCLEOTIDE SEQUENCE [LARGE SCALE GENOMIC DNA]</scope>
</reference>
<dbReference type="GO" id="GO:0000270">
    <property type="term" value="P:peptidoglycan metabolic process"/>
    <property type="evidence" value="ECO:0007669"/>
    <property type="project" value="TreeGrafter"/>
</dbReference>
<dbReference type="EMBL" id="MEUJ01000008">
    <property type="protein sequence ID" value="OGC39547.1"/>
    <property type="molecule type" value="Genomic_DNA"/>
</dbReference>
<proteinExistence type="predicted"/>
<accession>A0A1F4U3W2</accession>